<dbReference type="AlphaFoldDB" id="A0A1H2PST9"/>
<organism evidence="8 9">
    <name type="scientific">Chitinasiproducens palmae</name>
    <dbReference type="NCBI Taxonomy" id="1770053"/>
    <lineage>
        <taxon>Bacteria</taxon>
        <taxon>Pseudomonadati</taxon>
        <taxon>Pseudomonadota</taxon>
        <taxon>Betaproteobacteria</taxon>
        <taxon>Burkholderiales</taxon>
        <taxon>Burkholderiaceae</taxon>
        <taxon>Chitinasiproducens</taxon>
    </lineage>
</organism>
<dbReference type="GO" id="GO:0000271">
    <property type="term" value="P:polysaccharide biosynthetic process"/>
    <property type="evidence" value="ECO:0007669"/>
    <property type="project" value="InterPro"/>
</dbReference>
<dbReference type="GO" id="GO:0005886">
    <property type="term" value="C:plasma membrane"/>
    <property type="evidence" value="ECO:0007669"/>
    <property type="project" value="TreeGrafter"/>
</dbReference>
<comment type="similarity">
    <text evidence="2">Belongs to the GtrA family.</text>
</comment>
<dbReference type="Pfam" id="PF04138">
    <property type="entry name" value="GtrA_DPMS_TM"/>
    <property type="match status" value="1"/>
</dbReference>
<evidence type="ECO:0000256" key="5">
    <source>
        <dbReference type="ARBA" id="ARBA00023136"/>
    </source>
</evidence>
<dbReference type="PANTHER" id="PTHR38459">
    <property type="entry name" value="PROPHAGE BACTOPRENOL-LINKED GLUCOSE TRANSLOCASE HOMOLOG"/>
    <property type="match status" value="1"/>
</dbReference>
<dbReference type="InterPro" id="IPR051401">
    <property type="entry name" value="GtrA_CellWall_Glycosyl"/>
</dbReference>
<feature type="transmembrane region" description="Helical" evidence="6">
    <location>
        <begin position="12"/>
        <end position="34"/>
    </location>
</feature>
<dbReference type="EMBL" id="FNLO01000009">
    <property type="protein sequence ID" value="SDV49677.1"/>
    <property type="molecule type" value="Genomic_DNA"/>
</dbReference>
<feature type="transmembrane region" description="Helical" evidence="6">
    <location>
        <begin position="78"/>
        <end position="97"/>
    </location>
</feature>
<dbReference type="STRING" id="1770053.SAMN05216551_10942"/>
<evidence type="ECO:0000256" key="1">
    <source>
        <dbReference type="ARBA" id="ARBA00004141"/>
    </source>
</evidence>
<keyword evidence="5 6" id="KW-0472">Membrane</keyword>
<dbReference type="Proteomes" id="UP000243719">
    <property type="component" value="Unassembled WGS sequence"/>
</dbReference>
<reference evidence="9" key="1">
    <citation type="submission" date="2016-09" db="EMBL/GenBank/DDBJ databases">
        <authorList>
            <person name="Varghese N."/>
            <person name="Submissions S."/>
        </authorList>
    </citation>
    <scope>NUCLEOTIDE SEQUENCE [LARGE SCALE GENOMIC DNA]</scope>
    <source>
        <strain evidence="9">JS23</strain>
    </source>
</reference>
<comment type="subcellular location">
    <subcellularLocation>
        <location evidence="1">Membrane</location>
        <topology evidence="1">Multi-pass membrane protein</topology>
    </subcellularLocation>
</comment>
<evidence type="ECO:0000259" key="7">
    <source>
        <dbReference type="Pfam" id="PF04138"/>
    </source>
</evidence>
<dbReference type="PANTHER" id="PTHR38459:SF1">
    <property type="entry name" value="PROPHAGE BACTOPRENOL-LINKED GLUCOSE TRANSLOCASE HOMOLOG"/>
    <property type="match status" value="1"/>
</dbReference>
<evidence type="ECO:0000256" key="2">
    <source>
        <dbReference type="ARBA" id="ARBA00009399"/>
    </source>
</evidence>
<name>A0A1H2PST9_9BURK</name>
<feature type="domain" description="GtrA/DPMS transmembrane" evidence="7">
    <location>
        <begin position="12"/>
        <end position="126"/>
    </location>
</feature>
<feature type="transmembrane region" description="Helical" evidence="6">
    <location>
        <begin position="40"/>
        <end position="57"/>
    </location>
</feature>
<feature type="transmembrane region" description="Helical" evidence="6">
    <location>
        <begin position="103"/>
        <end position="124"/>
    </location>
</feature>
<keyword evidence="9" id="KW-1185">Reference proteome</keyword>
<dbReference type="InterPro" id="IPR007267">
    <property type="entry name" value="GtrA_DPMS_TM"/>
</dbReference>
<evidence type="ECO:0000256" key="6">
    <source>
        <dbReference type="SAM" id="Phobius"/>
    </source>
</evidence>
<protein>
    <submittedName>
        <fullName evidence="8">Flippase GtrA (Transmembrane translocase of bactoprenol-linked glucose)</fullName>
    </submittedName>
</protein>
<proteinExistence type="inferred from homology"/>
<accession>A0A1H2PST9</accession>
<evidence type="ECO:0000313" key="9">
    <source>
        <dbReference type="Proteomes" id="UP000243719"/>
    </source>
</evidence>
<sequence length="128" mass="13091">MPGADAMLRFLRYAALGAVGTAVQYVLLICLVHSMGVGPVAASSAGAVAGAVTNYLLNHRYSFGGTARHRAAAPRFMLVAAGGLAINAMVMALLTGAFALPYLLAQCVATAAVLALTYVANASWSFKT</sequence>
<keyword evidence="3 6" id="KW-0812">Transmembrane</keyword>
<keyword evidence="4 6" id="KW-1133">Transmembrane helix</keyword>
<evidence type="ECO:0000256" key="4">
    <source>
        <dbReference type="ARBA" id="ARBA00022989"/>
    </source>
</evidence>
<evidence type="ECO:0000256" key="3">
    <source>
        <dbReference type="ARBA" id="ARBA00022692"/>
    </source>
</evidence>
<evidence type="ECO:0000313" key="8">
    <source>
        <dbReference type="EMBL" id="SDV49677.1"/>
    </source>
</evidence>
<gene>
    <name evidence="8" type="ORF">SAMN05216551_10942</name>
</gene>